<accession>A0A1C9C591</accession>
<gene>
    <name evidence="2" type="primary">HaV53_ORF122</name>
</gene>
<dbReference type="PANTHER" id="PTHR46609">
    <property type="entry name" value="EXONUCLEASE, PHAGE-TYPE/RECB, C-TERMINAL DOMAIN-CONTAINING PROTEIN"/>
    <property type="match status" value="1"/>
</dbReference>
<dbReference type="InterPro" id="IPR019080">
    <property type="entry name" value="YqaJ_viral_recombinase"/>
</dbReference>
<dbReference type="Pfam" id="PF09588">
    <property type="entry name" value="YqaJ"/>
    <property type="match status" value="1"/>
</dbReference>
<dbReference type="SUPFAM" id="SSF52980">
    <property type="entry name" value="Restriction endonuclease-like"/>
    <property type="match status" value="1"/>
</dbReference>
<keyword evidence="2" id="KW-0540">Nuclease</keyword>
<evidence type="ECO:0000259" key="1">
    <source>
        <dbReference type="Pfam" id="PF09588"/>
    </source>
</evidence>
<dbReference type="CDD" id="cd22343">
    <property type="entry name" value="PDDEXK_lambda_exonuclease-like"/>
    <property type="match status" value="1"/>
</dbReference>
<dbReference type="RefSeq" id="YP_009507519.1">
    <property type="nucleotide sequence ID" value="NC_038553.1"/>
</dbReference>
<proteinExistence type="predicted"/>
<dbReference type="NCBIfam" id="TIGR03033">
    <property type="entry name" value="phage_rel_nuc"/>
    <property type="match status" value="1"/>
</dbReference>
<organism evidence="2 3">
    <name type="scientific">Heterosigma akashiwo virus 01</name>
    <name type="common">HaV01</name>
    <dbReference type="NCBI Taxonomy" id="97195"/>
    <lineage>
        <taxon>Viruses</taxon>
        <taxon>Varidnaviria</taxon>
        <taxon>Bamfordvirae</taxon>
        <taxon>Nucleocytoviricota</taxon>
        <taxon>Megaviricetes</taxon>
        <taxon>Algavirales</taxon>
        <taxon>Phycodnaviridae</taxon>
        <taxon>Raphidovirus</taxon>
        <taxon>Raphidovirus japonicum</taxon>
    </lineage>
</organism>
<dbReference type="Proteomes" id="UP000232488">
    <property type="component" value="Segment"/>
</dbReference>
<evidence type="ECO:0000313" key="2">
    <source>
        <dbReference type="EMBL" id="AOM63453.1"/>
    </source>
</evidence>
<feature type="domain" description="YqaJ viral recombinase" evidence="1">
    <location>
        <begin position="51"/>
        <end position="199"/>
    </location>
</feature>
<organismHost>
    <name type="scientific">Heterosigma akashiwo</name>
    <name type="common">Chromophytic alga</name>
    <name type="synonym">Heterosigma carterae</name>
    <dbReference type="NCBI Taxonomy" id="2829"/>
</organismHost>
<dbReference type="InterPro" id="IPR011604">
    <property type="entry name" value="PDDEXK-like_dom_sf"/>
</dbReference>
<reference evidence="2 3" key="1">
    <citation type="submission" date="2016-03" db="EMBL/GenBank/DDBJ databases">
        <title>Genome sequences of a Phycodnavirus, Heterosigma akashiwo virus strain 53.</title>
        <authorList>
            <person name="Ueki S."/>
            <person name="Ogura Y."/>
            <person name="Hayashi T."/>
        </authorList>
    </citation>
    <scope>NUCLEOTIDE SEQUENCE [LARGE SCALE GENOMIC DNA]</scope>
    <source>
        <strain evidence="2">HaV53</strain>
    </source>
</reference>
<sequence>MFSLKNRTEKKNNALITFLFKKNILCNKPCEEMTNIEQIKTVRQCKQKSVEWLKQRESYLTSSDLGTVLGLNPYSNAEEVLFRKCGISDGFKGNVATRHGEAYEDVCVDLYCKLTNRNNTDVGLIPFSALNETFIFKCVVNGEIRNIDASFLAGSCDGITVHNNTGEINVLEIKCPYKRKDISKIPEYYLPQLMMNLHIMNIDSGDFIQYIPSGHFNNKGELSIKRIRKDNRWFYENLPKLRDFWDEVLHYREIGIENHPKYEFYLKKYNIDKV</sequence>
<keyword evidence="2" id="KW-0378">Hydrolase</keyword>
<dbReference type="EMBL" id="KX008963">
    <property type="protein sequence ID" value="AOM63453.1"/>
    <property type="molecule type" value="Genomic_DNA"/>
</dbReference>
<dbReference type="Gene3D" id="3.90.320.10">
    <property type="match status" value="1"/>
</dbReference>
<dbReference type="KEGG" id="vg:37618503"/>
<evidence type="ECO:0000313" key="3">
    <source>
        <dbReference type="Proteomes" id="UP000232488"/>
    </source>
</evidence>
<name>A0A1C9C591_HAV01</name>
<dbReference type="InterPro" id="IPR011335">
    <property type="entry name" value="Restrct_endonuc-II-like"/>
</dbReference>
<protein>
    <submittedName>
        <fullName evidence="2">Putative lambda-type exonuclease</fullName>
    </submittedName>
</protein>
<dbReference type="InterPro" id="IPR051703">
    <property type="entry name" value="NF-kappa-B_Signaling_Reg"/>
</dbReference>
<dbReference type="PANTHER" id="PTHR46609:SF6">
    <property type="entry name" value="EXONUCLEASE, PHAGE-TYPE_RECB, C-TERMINAL DOMAIN-CONTAINING PROTEIN-RELATED"/>
    <property type="match status" value="1"/>
</dbReference>
<dbReference type="GeneID" id="37618503"/>
<keyword evidence="3" id="KW-1185">Reference proteome</keyword>
<dbReference type="GO" id="GO:0004527">
    <property type="term" value="F:exonuclease activity"/>
    <property type="evidence" value="ECO:0007669"/>
    <property type="project" value="UniProtKB-KW"/>
</dbReference>
<dbReference type="InterPro" id="IPR017482">
    <property type="entry name" value="Lambda-type_endonuclease"/>
</dbReference>
<keyword evidence="2" id="KW-0269">Exonuclease</keyword>
<dbReference type="OrthoDB" id="13561at10239"/>